<dbReference type="InterPro" id="IPR014001">
    <property type="entry name" value="Helicase_ATP-bd"/>
</dbReference>
<evidence type="ECO:0000259" key="13">
    <source>
        <dbReference type="PROSITE" id="PS51194"/>
    </source>
</evidence>
<dbReference type="Pfam" id="PF18319">
    <property type="entry name" value="Zn_ribbon_PriA"/>
    <property type="match status" value="1"/>
</dbReference>
<dbReference type="InterPro" id="IPR042115">
    <property type="entry name" value="PriA_3primeBD_sf"/>
</dbReference>
<evidence type="ECO:0000256" key="8">
    <source>
        <dbReference type="ARBA" id="ARBA00022840"/>
    </source>
</evidence>
<feature type="binding site" evidence="11">
    <location>
        <position position="556"/>
    </location>
    <ligand>
        <name>Zn(2+)</name>
        <dbReference type="ChEBI" id="CHEBI:29105"/>
        <label>2</label>
    </ligand>
</feature>
<evidence type="ECO:0000256" key="6">
    <source>
        <dbReference type="ARBA" id="ARBA00022806"/>
    </source>
</evidence>
<evidence type="ECO:0000259" key="12">
    <source>
        <dbReference type="PROSITE" id="PS51192"/>
    </source>
</evidence>
<dbReference type="PANTHER" id="PTHR30580">
    <property type="entry name" value="PRIMOSOMAL PROTEIN N"/>
    <property type="match status" value="1"/>
</dbReference>
<dbReference type="PROSITE" id="PS51192">
    <property type="entry name" value="HELICASE_ATP_BIND_1"/>
    <property type="match status" value="1"/>
</dbReference>
<dbReference type="HAMAP" id="MF_00983">
    <property type="entry name" value="PriA"/>
    <property type="match status" value="1"/>
</dbReference>
<keyword evidence="4 11" id="KW-0547">Nucleotide-binding</keyword>
<keyword evidence="1 11" id="KW-0639">Primosome</keyword>
<dbReference type="EMBL" id="JBHSKS010000003">
    <property type="protein sequence ID" value="MFC5191027.1"/>
    <property type="molecule type" value="Genomic_DNA"/>
</dbReference>
<proteinExistence type="inferred from homology"/>
<dbReference type="SMART" id="SM00490">
    <property type="entry name" value="HELICc"/>
    <property type="match status" value="1"/>
</dbReference>
<organism evidence="14 15">
    <name type="scientific">Algoriphagus aquatilis</name>
    <dbReference type="NCBI Taxonomy" id="490186"/>
    <lineage>
        <taxon>Bacteria</taxon>
        <taxon>Pseudomonadati</taxon>
        <taxon>Bacteroidota</taxon>
        <taxon>Cytophagia</taxon>
        <taxon>Cytophagales</taxon>
        <taxon>Cyclobacteriaceae</taxon>
        <taxon>Algoriphagus</taxon>
    </lineage>
</organism>
<gene>
    <name evidence="11 14" type="primary">priA</name>
    <name evidence="14" type="ORF">ACFPIK_04565</name>
</gene>
<evidence type="ECO:0000313" key="15">
    <source>
        <dbReference type="Proteomes" id="UP001596163"/>
    </source>
</evidence>
<dbReference type="EC" id="5.6.2.4" evidence="11"/>
<dbReference type="InterPro" id="IPR040498">
    <property type="entry name" value="PriA_CRR"/>
</dbReference>
<dbReference type="Pfam" id="PF00270">
    <property type="entry name" value="DEAD"/>
    <property type="match status" value="1"/>
</dbReference>
<dbReference type="InterPro" id="IPR005259">
    <property type="entry name" value="PriA"/>
</dbReference>
<evidence type="ECO:0000256" key="9">
    <source>
        <dbReference type="ARBA" id="ARBA00023125"/>
    </source>
</evidence>
<dbReference type="Pfam" id="PF00271">
    <property type="entry name" value="Helicase_C"/>
    <property type="match status" value="1"/>
</dbReference>
<dbReference type="InterPro" id="IPR001650">
    <property type="entry name" value="Helicase_C-like"/>
</dbReference>
<evidence type="ECO:0000313" key="14">
    <source>
        <dbReference type="EMBL" id="MFC5191027.1"/>
    </source>
</evidence>
<dbReference type="SMART" id="SM00487">
    <property type="entry name" value="DEXDc"/>
    <property type="match status" value="1"/>
</dbReference>
<dbReference type="InterPro" id="IPR041222">
    <property type="entry name" value="PriA_3primeBD"/>
</dbReference>
<dbReference type="RefSeq" id="WP_377912691.1">
    <property type="nucleotide sequence ID" value="NZ_JBHSKS010000003.1"/>
</dbReference>
<comment type="catalytic activity">
    <reaction evidence="11">
        <text>Couples ATP hydrolysis with the unwinding of duplex DNA by translocating in the 3'-5' direction.</text>
        <dbReference type="EC" id="5.6.2.4"/>
    </reaction>
</comment>
<comment type="catalytic activity">
    <reaction evidence="11">
        <text>ATP + H2O = ADP + phosphate + H(+)</text>
        <dbReference type="Rhea" id="RHEA:13065"/>
        <dbReference type="ChEBI" id="CHEBI:15377"/>
        <dbReference type="ChEBI" id="CHEBI:15378"/>
        <dbReference type="ChEBI" id="CHEBI:30616"/>
        <dbReference type="ChEBI" id="CHEBI:43474"/>
        <dbReference type="ChEBI" id="CHEBI:456216"/>
        <dbReference type="EC" id="5.6.2.4"/>
    </reaction>
</comment>
<feature type="binding site" evidence="11">
    <location>
        <position position="574"/>
    </location>
    <ligand>
        <name>Zn(2+)</name>
        <dbReference type="ChEBI" id="CHEBI:29105"/>
        <label>2</label>
    </ligand>
</feature>
<feature type="binding site" evidence="11">
    <location>
        <position position="553"/>
    </location>
    <ligand>
        <name>Zn(2+)</name>
        <dbReference type="ChEBI" id="CHEBI:29105"/>
        <label>2</label>
    </ligand>
</feature>
<evidence type="ECO:0000256" key="3">
    <source>
        <dbReference type="ARBA" id="ARBA00022723"/>
    </source>
</evidence>
<comment type="cofactor">
    <cofactor evidence="11">
        <name>Zn(2+)</name>
        <dbReference type="ChEBI" id="CHEBI:29105"/>
    </cofactor>
    <text evidence="11">Binds 2 zinc ions per subunit.</text>
</comment>
<dbReference type="SUPFAM" id="SSF52540">
    <property type="entry name" value="P-loop containing nucleoside triphosphate hydrolases"/>
    <property type="match status" value="2"/>
</dbReference>
<evidence type="ECO:0000256" key="2">
    <source>
        <dbReference type="ARBA" id="ARBA00022705"/>
    </source>
</evidence>
<keyword evidence="2 11" id="KW-0235">DNA replication</keyword>
<dbReference type="InterPro" id="IPR041236">
    <property type="entry name" value="PriA_C"/>
</dbReference>
<name>A0ABW0BT46_9BACT</name>
<keyword evidence="8 11" id="KW-0067">ATP-binding</keyword>
<dbReference type="Gene3D" id="3.40.50.300">
    <property type="entry name" value="P-loop containing nucleotide triphosphate hydrolases"/>
    <property type="match status" value="2"/>
</dbReference>
<keyword evidence="5 11" id="KW-0378">Hydrolase</keyword>
<feature type="binding site" evidence="11">
    <location>
        <position position="544"/>
    </location>
    <ligand>
        <name>Zn(2+)</name>
        <dbReference type="ChEBI" id="CHEBI:29105"/>
        <label>1</label>
    </ligand>
</feature>
<dbReference type="Pfam" id="PF18074">
    <property type="entry name" value="PriA_C"/>
    <property type="match status" value="1"/>
</dbReference>
<dbReference type="CDD" id="cd18804">
    <property type="entry name" value="SF2_C_priA"/>
    <property type="match status" value="1"/>
</dbReference>
<evidence type="ECO:0000256" key="4">
    <source>
        <dbReference type="ARBA" id="ARBA00022741"/>
    </source>
</evidence>
<feature type="domain" description="Helicase C-terminal" evidence="13">
    <location>
        <begin position="579"/>
        <end position="746"/>
    </location>
</feature>
<comment type="function">
    <text evidence="11">Initiates the restart of stalled replication forks, which reloads the replicative helicase on sites other than the origin of replication. Recognizes and binds to abandoned replication forks and remodels them to uncover a helicase loading site. Promotes assembly of the primosome at these replication forks.</text>
</comment>
<keyword evidence="7 11" id="KW-0862">Zinc</keyword>
<keyword evidence="10 11" id="KW-0413">Isomerase</keyword>
<dbReference type="InterPro" id="IPR011545">
    <property type="entry name" value="DEAD/DEAH_box_helicase_dom"/>
</dbReference>
<dbReference type="InterPro" id="IPR027417">
    <property type="entry name" value="P-loop_NTPase"/>
</dbReference>
<feature type="binding site" evidence="11">
    <location>
        <position position="587"/>
    </location>
    <ligand>
        <name>Zn(2+)</name>
        <dbReference type="ChEBI" id="CHEBI:29105"/>
        <label>1</label>
    </ligand>
</feature>
<evidence type="ECO:0000256" key="5">
    <source>
        <dbReference type="ARBA" id="ARBA00022801"/>
    </source>
</evidence>
<feature type="binding site" evidence="11">
    <location>
        <position position="571"/>
    </location>
    <ligand>
        <name>Zn(2+)</name>
        <dbReference type="ChEBI" id="CHEBI:29105"/>
        <label>2</label>
    </ligand>
</feature>
<reference evidence="15" key="1">
    <citation type="journal article" date="2019" name="Int. J. Syst. Evol. Microbiol.">
        <title>The Global Catalogue of Microorganisms (GCM) 10K type strain sequencing project: providing services to taxonomists for standard genome sequencing and annotation.</title>
        <authorList>
            <consortium name="The Broad Institute Genomics Platform"/>
            <consortium name="The Broad Institute Genome Sequencing Center for Infectious Disease"/>
            <person name="Wu L."/>
            <person name="Ma J."/>
        </authorList>
    </citation>
    <scope>NUCLEOTIDE SEQUENCE [LARGE SCALE GENOMIC DNA]</scope>
    <source>
        <strain evidence="15">CGMCC 1.7030</strain>
    </source>
</reference>
<dbReference type="Gene3D" id="3.40.1440.60">
    <property type="entry name" value="PriA, 3(prime) DNA-binding domain"/>
    <property type="match status" value="1"/>
</dbReference>
<keyword evidence="3 11" id="KW-0479">Metal-binding</keyword>
<dbReference type="CDD" id="cd17929">
    <property type="entry name" value="DEXHc_priA"/>
    <property type="match status" value="1"/>
</dbReference>
<comment type="subunit">
    <text evidence="11">Component of the replication restart primosome.</text>
</comment>
<evidence type="ECO:0000256" key="11">
    <source>
        <dbReference type="HAMAP-Rule" id="MF_00983"/>
    </source>
</evidence>
<dbReference type="PANTHER" id="PTHR30580:SF0">
    <property type="entry name" value="PRIMOSOMAL PROTEIN N"/>
    <property type="match status" value="1"/>
</dbReference>
<sequence length="839" mass="95574">MESLFADHDFFDKSSGNNFADIILPVPIPRMFTYKIPKNLQSQIQIGLRVIVQFGKKKVLTGIIGKVHNKPPQAYEAKPILDILDHQPSVNPLQIRFWVWMAEYYFCHIGEVMHAALPSGFMLSSESKIQLNPNFDVESSKYPLDVREEKILEALEKKDELSYEECEEILGMKTIHPILKSLVAKEAILIFERVQEKYTPKVETRVRLNPDIVASKSALESVFEAVQGKPKQESILLKFLRDVPVFQRPQLNEKGVDKATLLEEGDSESSLKTLIKNGVFETFKHVVNRIEEEAAEREASELSSSQQAAFEEIKTHFESKQTVLLHGVTGSGKTEIYIKLIQEVLESGSQVLLLLPEIALTTQIVGRLKQVFGSQMGVYHSKYSDNERVEVWNGVLSGRFSFVVGVRSSIFLPFDSLGLVIVDEEHEPSYKQFDPAPRFHARDAATMLAYFHQARTLLGSATPSFESYANATQGKYGYVQITHRFGDSRLPEFHLANIPSDRKKNLLKLDSTRLLREKIQNALENQQQVIIFQNRRGYSPYVQCEDCSWTGQCVQCDVSLTYHQFAEELRCHYCGYKEKIPQACPACGSSQLTTQGMGTERIEESLSMLFPEARMGRMDLDTTRNKYGYQRLLDEFAAGQIDILVGTQMITKGLDFGKVTVVGIWDGDRILNFPDFRAGERAYQQITQVAGRAGRRDIQGQVVIQTRDPEKDIYEKVIKGDYFEFFRQEMIDRKKYYYPPFVKLVKIITRHADAKVAHKAAHALHLQMANIAVKKIVLGPEKGIIARIKNQYQFESLIKLDKQGNTQAVFKESLAKIIEELQAVPEFRSVRWMVDVDPS</sequence>
<feature type="domain" description="Helicase ATP-binding" evidence="12">
    <location>
        <begin position="314"/>
        <end position="481"/>
    </location>
</feature>
<dbReference type="PROSITE" id="PS51194">
    <property type="entry name" value="HELICASE_CTER"/>
    <property type="match status" value="1"/>
</dbReference>
<feature type="binding site" evidence="11">
    <location>
        <position position="584"/>
    </location>
    <ligand>
        <name>Zn(2+)</name>
        <dbReference type="ChEBI" id="CHEBI:29105"/>
        <label>1</label>
    </ligand>
</feature>
<dbReference type="NCBIfam" id="TIGR00595">
    <property type="entry name" value="priA"/>
    <property type="match status" value="1"/>
</dbReference>
<evidence type="ECO:0000256" key="7">
    <source>
        <dbReference type="ARBA" id="ARBA00022833"/>
    </source>
</evidence>
<comment type="similarity">
    <text evidence="11">Belongs to the helicase family. PriA subfamily.</text>
</comment>
<evidence type="ECO:0000256" key="1">
    <source>
        <dbReference type="ARBA" id="ARBA00022515"/>
    </source>
</evidence>
<protein>
    <recommendedName>
        <fullName evidence="11">Replication restart protein PriA</fullName>
    </recommendedName>
    <alternativeName>
        <fullName evidence="11">ATP-dependent DNA helicase PriA</fullName>
        <ecNumber evidence="11">5.6.2.4</ecNumber>
    </alternativeName>
    <alternativeName>
        <fullName evidence="11">DNA 3'-5' helicase PriA</fullName>
    </alternativeName>
</protein>
<keyword evidence="15" id="KW-1185">Reference proteome</keyword>
<dbReference type="Proteomes" id="UP001596163">
    <property type="component" value="Unassembled WGS sequence"/>
</dbReference>
<dbReference type="Pfam" id="PF17764">
    <property type="entry name" value="PriA_3primeBD"/>
    <property type="match status" value="1"/>
</dbReference>
<accession>A0ABW0BT46</accession>
<keyword evidence="6 11" id="KW-0347">Helicase</keyword>
<evidence type="ECO:0000256" key="10">
    <source>
        <dbReference type="ARBA" id="ARBA00023235"/>
    </source>
</evidence>
<keyword evidence="9 11" id="KW-0238">DNA-binding</keyword>
<feature type="binding site" evidence="11">
    <location>
        <position position="547"/>
    </location>
    <ligand>
        <name>Zn(2+)</name>
        <dbReference type="ChEBI" id="CHEBI:29105"/>
        <label>1</label>
    </ligand>
</feature>
<comment type="caution">
    <text evidence="14">The sequence shown here is derived from an EMBL/GenBank/DDBJ whole genome shotgun (WGS) entry which is preliminary data.</text>
</comment>